<dbReference type="GO" id="GO:0022857">
    <property type="term" value="F:transmembrane transporter activity"/>
    <property type="evidence" value="ECO:0007669"/>
    <property type="project" value="InterPro"/>
</dbReference>
<feature type="transmembrane region" description="Helical" evidence="6">
    <location>
        <begin position="217"/>
        <end position="244"/>
    </location>
</feature>
<keyword evidence="3 6" id="KW-1133">Transmembrane helix</keyword>
<evidence type="ECO:0000256" key="5">
    <source>
        <dbReference type="SAM" id="MobiDB-lite"/>
    </source>
</evidence>
<reference evidence="8 9" key="1">
    <citation type="journal article" date="2019" name="Sci. Rep.">
        <title>Colletotrichum shisoi sp. nov., an anthracnose pathogen of Perilla frutescens in Japan: molecular phylogenetic, morphological and genomic evidence.</title>
        <authorList>
            <person name="Gan P."/>
            <person name="Tsushima A."/>
            <person name="Hiroyama R."/>
            <person name="Narusaka M."/>
            <person name="Takano Y."/>
            <person name="Narusaka Y."/>
            <person name="Kawaradani M."/>
            <person name="Damm U."/>
            <person name="Shirasu K."/>
        </authorList>
    </citation>
    <scope>NUCLEOTIDE SEQUENCE [LARGE SCALE GENOMIC DNA]</scope>
    <source>
        <strain evidence="8 9">PG-2018a</strain>
    </source>
</reference>
<evidence type="ECO:0000256" key="1">
    <source>
        <dbReference type="ARBA" id="ARBA00004141"/>
    </source>
</evidence>
<dbReference type="Proteomes" id="UP000326340">
    <property type="component" value="Unassembled WGS sequence"/>
</dbReference>
<feature type="transmembrane region" description="Helical" evidence="6">
    <location>
        <begin position="97"/>
        <end position="118"/>
    </location>
</feature>
<dbReference type="SUPFAM" id="SSF103473">
    <property type="entry name" value="MFS general substrate transporter"/>
    <property type="match status" value="1"/>
</dbReference>
<feature type="non-terminal residue" evidence="8">
    <location>
        <position position="588"/>
    </location>
</feature>
<dbReference type="InterPro" id="IPR036259">
    <property type="entry name" value="MFS_trans_sf"/>
</dbReference>
<dbReference type="OrthoDB" id="3026777at2759"/>
<organism evidence="8 9">
    <name type="scientific">Colletotrichum shisoi</name>
    <dbReference type="NCBI Taxonomy" id="2078593"/>
    <lineage>
        <taxon>Eukaryota</taxon>
        <taxon>Fungi</taxon>
        <taxon>Dikarya</taxon>
        <taxon>Ascomycota</taxon>
        <taxon>Pezizomycotina</taxon>
        <taxon>Sordariomycetes</taxon>
        <taxon>Hypocreomycetidae</taxon>
        <taxon>Glomerellales</taxon>
        <taxon>Glomerellaceae</taxon>
        <taxon>Colletotrichum</taxon>
        <taxon>Colletotrichum destructivum species complex</taxon>
    </lineage>
</organism>
<feature type="compositionally biased region" description="Low complexity" evidence="5">
    <location>
        <begin position="325"/>
        <end position="336"/>
    </location>
</feature>
<dbReference type="PROSITE" id="PS50850">
    <property type="entry name" value="MFS"/>
    <property type="match status" value="1"/>
</dbReference>
<feature type="transmembrane region" description="Helical" evidence="6">
    <location>
        <begin position="503"/>
        <end position="526"/>
    </location>
</feature>
<feature type="domain" description="Major facilitator superfamily (MFS) profile" evidence="7">
    <location>
        <begin position="99"/>
        <end position="563"/>
    </location>
</feature>
<feature type="transmembrane region" description="Helical" evidence="6">
    <location>
        <begin position="256"/>
        <end position="278"/>
    </location>
</feature>
<keyword evidence="4 6" id="KW-0472">Membrane</keyword>
<evidence type="ECO:0000256" key="4">
    <source>
        <dbReference type="ARBA" id="ARBA00023136"/>
    </source>
</evidence>
<feature type="region of interest" description="Disordered" evidence="5">
    <location>
        <begin position="568"/>
        <end position="588"/>
    </location>
</feature>
<feature type="compositionally biased region" description="Acidic residues" evidence="5">
    <location>
        <begin position="578"/>
        <end position="588"/>
    </location>
</feature>
<name>A0A5Q4BFH4_9PEZI</name>
<gene>
    <name evidence="8" type="primary">AtnC-1</name>
    <name evidence="8" type="ORF">CSHISOI_09756</name>
</gene>
<keyword evidence="9" id="KW-1185">Reference proteome</keyword>
<dbReference type="EMBL" id="PUHP01001507">
    <property type="protein sequence ID" value="TQN65665.1"/>
    <property type="molecule type" value="Genomic_DNA"/>
</dbReference>
<feature type="transmembrane region" description="Helical" evidence="6">
    <location>
        <begin position="469"/>
        <end position="491"/>
    </location>
</feature>
<sequence>MPRTSDEGHDGLLLSTYSEHEGVPPTDDDEEDALGSPAGSRAFTWSSPPPKLRRRLSVPGWEVGGRPVHAVVASGLRAFFARLDGLLVPFRARSPRAIILLLALLKFTLTCKGMLLMMPLMRLIEDDICHKHYGRDPSELIPEMECKADEVQKDLAWLGGWHSLIGAVVNMLVAFPYGVLSDRIGRKAGMLLAYVGTVFAFSWSPFILARFPGRNIYVLFLGPTFFLIGGGIVVVFNNIFAMAADVSTEKDRASNFVFLSVGAVAGGLLGPVTSGFLMERYGPWVPIRLVFIFTPFVFLIMLLLPETLRGGKASSSLSPPPSPDGPNKQQQQQQQQRVSFSGAVREGLAHGLSELRESISILRNRNILLCLVPPLVSSPLVAAQMHTLPQYISKNFGWTLAQTSFLLSPLGLGHLVILLVLPWISTVVVNPAGRLRRTGFGKDALLAKASYVMIAGGALIEALSRDIVVFLVGLVVGTLGSASGPLTRAMITEFVSTEHTSRLYALTSMVDTLGSPLGGPVLAWAFSVGLEKKGGWKGLPWFYVSFLATLALAALALVREPRKKGTVHLESENGMEGLDYESGTEDDD</sequence>
<dbReference type="Gene3D" id="1.20.1250.20">
    <property type="entry name" value="MFS general substrate transporter like domains"/>
    <property type="match status" value="1"/>
</dbReference>
<feature type="transmembrane region" description="Helical" evidence="6">
    <location>
        <begin position="191"/>
        <end position="211"/>
    </location>
</feature>
<feature type="region of interest" description="Disordered" evidence="5">
    <location>
        <begin position="313"/>
        <end position="336"/>
    </location>
</feature>
<feature type="transmembrane region" description="Helical" evidence="6">
    <location>
        <begin position="160"/>
        <end position="179"/>
    </location>
</feature>
<dbReference type="InterPro" id="IPR020846">
    <property type="entry name" value="MFS_dom"/>
</dbReference>
<comment type="caution">
    <text evidence="8">The sequence shown here is derived from an EMBL/GenBank/DDBJ whole genome shotgun (WGS) entry which is preliminary data.</text>
</comment>
<evidence type="ECO:0000313" key="8">
    <source>
        <dbReference type="EMBL" id="TQN65665.1"/>
    </source>
</evidence>
<feature type="transmembrane region" description="Helical" evidence="6">
    <location>
        <begin position="405"/>
        <end position="424"/>
    </location>
</feature>
<feature type="compositionally biased region" description="Basic and acidic residues" evidence="5">
    <location>
        <begin position="1"/>
        <end position="10"/>
    </location>
</feature>
<dbReference type="AlphaFoldDB" id="A0A5Q4BFH4"/>
<evidence type="ECO:0000259" key="7">
    <source>
        <dbReference type="PROSITE" id="PS50850"/>
    </source>
</evidence>
<dbReference type="InterPro" id="IPR011701">
    <property type="entry name" value="MFS"/>
</dbReference>
<feature type="region of interest" description="Disordered" evidence="5">
    <location>
        <begin position="1"/>
        <end position="50"/>
    </location>
</feature>
<evidence type="ECO:0000313" key="9">
    <source>
        <dbReference type="Proteomes" id="UP000326340"/>
    </source>
</evidence>
<evidence type="ECO:0000256" key="6">
    <source>
        <dbReference type="SAM" id="Phobius"/>
    </source>
</evidence>
<dbReference type="GO" id="GO:0016020">
    <property type="term" value="C:membrane"/>
    <property type="evidence" value="ECO:0007669"/>
    <property type="project" value="UniProtKB-SubCell"/>
</dbReference>
<keyword evidence="2 6" id="KW-0812">Transmembrane</keyword>
<dbReference type="PANTHER" id="PTHR23507:SF1">
    <property type="entry name" value="FI18259P1-RELATED"/>
    <property type="match status" value="1"/>
</dbReference>
<dbReference type="PANTHER" id="PTHR23507">
    <property type="entry name" value="ZGC:174356"/>
    <property type="match status" value="1"/>
</dbReference>
<proteinExistence type="predicted"/>
<dbReference type="Pfam" id="PF07690">
    <property type="entry name" value="MFS_1"/>
    <property type="match status" value="1"/>
</dbReference>
<evidence type="ECO:0000256" key="2">
    <source>
        <dbReference type="ARBA" id="ARBA00022692"/>
    </source>
</evidence>
<evidence type="ECO:0000256" key="3">
    <source>
        <dbReference type="ARBA" id="ARBA00022989"/>
    </source>
</evidence>
<feature type="transmembrane region" description="Helical" evidence="6">
    <location>
        <begin position="366"/>
        <end position="385"/>
    </location>
</feature>
<accession>A0A5Q4BFH4</accession>
<protein>
    <submittedName>
        <fullName evidence="8">MFS efflux pump atnC</fullName>
    </submittedName>
</protein>
<feature type="transmembrane region" description="Helical" evidence="6">
    <location>
        <begin position="538"/>
        <end position="558"/>
    </location>
</feature>
<feature type="transmembrane region" description="Helical" evidence="6">
    <location>
        <begin position="445"/>
        <end position="463"/>
    </location>
</feature>
<feature type="transmembrane region" description="Helical" evidence="6">
    <location>
        <begin position="284"/>
        <end position="304"/>
    </location>
</feature>
<comment type="subcellular location">
    <subcellularLocation>
        <location evidence="1">Membrane</location>
        <topology evidence="1">Multi-pass membrane protein</topology>
    </subcellularLocation>
</comment>